<feature type="signal peptide" evidence="1">
    <location>
        <begin position="1"/>
        <end position="23"/>
    </location>
</feature>
<evidence type="ECO:0000313" key="3">
    <source>
        <dbReference type="Proteomes" id="UP000230292"/>
    </source>
</evidence>
<reference evidence="2 3" key="1">
    <citation type="submission" date="2017-09" db="EMBL/GenBank/DDBJ databases">
        <title>Depth-based differentiation of microbial function through sediment-hosted aquifers and enrichment of novel symbionts in the deep terrestrial subsurface.</title>
        <authorList>
            <person name="Probst A.J."/>
            <person name="Ladd B."/>
            <person name="Jarett J.K."/>
            <person name="Geller-Mcgrath D.E."/>
            <person name="Sieber C.M."/>
            <person name="Emerson J.B."/>
            <person name="Anantharaman K."/>
            <person name="Thomas B.C."/>
            <person name="Malmstrom R."/>
            <person name="Stieglmeier M."/>
            <person name="Klingl A."/>
            <person name="Woyke T."/>
            <person name="Ryan C.M."/>
            <person name="Banfield J.F."/>
        </authorList>
    </citation>
    <scope>NUCLEOTIDE SEQUENCE [LARGE SCALE GENOMIC DNA]</scope>
    <source>
        <strain evidence="2">CG15_BIG_FIL_POST_REV_8_21_14_020_45_12</strain>
    </source>
</reference>
<evidence type="ECO:0000313" key="2">
    <source>
        <dbReference type="EMBL" id="PIW37374.1"/>
    </source>
</evidence>
<feature type="chain" id="PRO_5014973611" evidence="1">
    <location>
        <begin position="24"/>
        <end position="264"/>
    </location>
</feature>
<sequence length="264" mass="29076">MKLSLRNLVIVAILLCLPLSVQAKASVKNGSFEKATRWECSGCDSLGVNLSWLFATNNSTPYGTRAAYLVPNVSIAQSVKVPQKQPAVGLAFAYNNTGSFQVQITDEDSGEEYVNSIVDSFTSSFTEKSYTLPGRARGRQVRITFKGLQYTTYLDHVQIKKLAYPIASFQIETDSGKPLKKAKVWFERNGKVLTFKVLNTKQVARSIETTSSGKTGKLRVLAPPKKTKICAKKAGQKQCSKLYDIDSFDFGTNATAMVTLNVFE</sequence>
<accession>A0A2M7H569</accession>
<proteinExistence type="predicted"/>
<dbReference type="Gene3D" id="2.60.120.260">
    <property type="entry name" value="Galactose-binding domain-like"/>
    <property type="match status" value="1"/>
</dbReference>
<gene>
    <name evidence="2" type="ORF">COW24_00345</name>
</gene>
<organism evidence="2 3">
    <name type="scientific">Candidatus Kerfeldbacteria bacterium CG15_BIG_FIL_POST_REV_8_21_14_020_45_12</name>
    <dbReference type="NCBI Taxonomy" id="2014247"/>
    <lineage>
        <taxon>Bacteria</taxon>
        <taxon>Candidatus Kerfeldiibacteriota</taxon>
    </lineage>
</organism>
<dbReference type="EMBL" id="PFGC01000007">
    <property type="protein sequence ID" value="PIW37374.1"/>
    <property type="molecule type" value="Genomic_DNA"/>
</dbReference>
<dbReference type="AlphaFoldDB" id="A0A2M7H569"/>
<protein>
    <submittedName>
        <fullName evidence="2">Uncharacterized protein</fullName>
    </submittedName>
</protein>
<keyword evidence="1" id="KW-0732">Signal</keyword>
<evidence type="ECO:0000256" key="1">
    <source>
        <dbReference type="SAM" id="SignalP"/>
    </source>
</evidence>
<name>A0A2M7H569_9BACT</name>
<comment type="caution">
    <text evidence="2">The sequence shown here is derived from an EMBL/GenBank/DDBJ whole genome shotgun (WGS) entry which is preliminary data.</text>
</comment>
<dbReference type="Proteomes" id="UP000230292">
    <property type="component" value="Unassembled WGS sequence"/>
</dbReference>